<gene>
    <name evidence="3" type="ORF">HEB94_004329</name>
</gene>
<evidence type="ECO:0000313" key="3">
    <source>
        <dbReference type="EMBL" id="MBE1607481.1"/>
    </source>
</evidence>
<dbReference type="PANTHER" id="PTHR43569">
    <property type="entry name" value="AMIDOHYDROLASE"/>
    <property type="match status" value="1"/>
</dbReference>
<dbReference type="InterPro" id="IPR006680">
    <property type="entry name" value="Amidohydro-rel"/>
</dbReference>
<evidence type="ECO:0000259" key="2">
    <source>
        <dbReference type="Pfam" id="PF04909"/>
    </source>
</evidence>
<evidence type="ECO:0000313" key="4">
    <source>
        <dbReference type="Proteomes" id="UP000638648"/>
    </source>
</evidence>
<dbReference type="Proteomes" id="UP000638648">
    <property type="component" value="Unassembled WGS sequence"/>
</dbReference>
<keyword evidence="4" id="KW-1185">Reference proteome</keyword>
<comment type="caution">
    <text evidence="3">The sequence shown here is derived from an EMBL/GenBank/DDBJ whole genome shotgun (WGS) entry which is preliminary data.</text>
</comment>
<reference evidence="3" key="1">
    <citation type="submission" date="2020-10" db="EMBL/GenBank/DDBJ databases">
        <title>Sequencing the genomes of 1000 actinobacteria strains.</title>
        <authorList>
            <person name="Klenk H.-P."/>
        </authorList>
    </citation>
    <scope>NUCLEOTIDE SEQUENCE</scope>
    <source>
        <strain evidence="3">DSM 45354</strain>
    </source>
</reference>
<sequence length="291" mass="32627">MILDSHCHAWRRWPYDPPVPDPDTRGSVEQLLFEMDVHEVERAALVCARIGEGAFANEDNNEYAAQAAQRHPDRIAVIADVDCSWRPEHHTPGAAGRLRETAERLGITGFTHYVRATNDGWFRSEEGREFFAAAAELDLVASLAVAPAWQADLRAIAREFPTLPILVHHLGGVSARRPSFESDLAEVLTSAREPNMLVKVSGFHYHSARGWDFAYDDARPVFERLFAAYGPHRLCWGSDFPASRHFLTYTQSLEVVRSYADFLAKEDLELVLGGTLARVLETRRPVPVPSP</sequence>
<protein>
    <submittedName>
        <fullName evidence="3">TIM-barrel fold metal-dependent hydrolase</fullName>
    </submittedName>
</protein>
<comment type="similarity">
    <text evidence="1">Belongs to the metallo-dependent hydrolases superfamily.</text>
</comment>
<dbReference type="PANTHER" id="PTHR43569:SF2">
    <property type="entry name" value="AMIDOHYDROLASE-RELATED DOMAIN-CONTAINING PROTEIN"/>
    <property type="match status" value="1"/>
</dbReference>
<dbReference type="InterPro" id="IPR052350">
    <property type="entry name" value="Metallo-dep_Lactonases"/>
</dbReference>
<proteinExistence type="inferred from homology"/>
<keyword evidence="3" id="KW-0378">Hydrolase</keyword>
<accession>A0A927MW32</accession>
<dbReference type="AlphaFoldDB" id="A0A927MW32"/>
<name>A0A927MW32_9ACTN</name>
<evidence type="ECO:0000256" key="1">
    <source>
        <dbReference type="ARBA" id="ARBA00038310"/>
    </source>
</evidence>
<dbReference type="EMBL" id="JADBEM010000001">
    <property type="protein sequence ID" value="MBE1607481.1"/>
    <property type="molecule type" value="Genomic_DNA"/>
</dbReference>
<dbReference type="Gene3D" id="3.20.20.140">
    <property type="entry name" value="Metal-dependent hydrolases"/>
    <property type="match status" value="1"/>
</dbReference>
<dbReference type="InterPro" id="IPR032466">
    <property type="entry name" value="Metal_Hydrolase"/>
</dbReference>
<dbReference type="Pfam" id="PF04909">
    <property type="entry name" value="Amidohydro_2"/>
    <property type="match status" value="1"/>
</dbReference>
<dbReference type="GO" id="GO:0016787">
    <property type="term" value="F:hydrolase activity"/>
    <property type="evidence" value="ECO:0007669"/>
    <property type="project" value="UniProtKB-KW"/>
</dbReference>
<feature type="domain" description="Amidohydrolase-related" evidence="2">
    <location>
        <begin position="4"/>
        <end position="280"/>
    </location>
</feature>
<dbReference type="RefSeq" id="WP_192751428.1">
    <property type="nucleotide sequence ID" value="NZ_BAABJL010000197.1"/>
</dbReference>
<dbReference type="SUPFAM" id="SSF51556">
    <property type="entry name" value="Metallo-dependent hydrolases"/>
    <property type="match status" value="1"/>
</dbReference>
<organism evidence="3 4">
    <name type="scientific">Actinopolymorpha pittospori</name>
    <dbReference type="NCBI Taxonomy" id="648752"/>
    <lineage>
        <taxon>Bacteria</taxon>
        <taxon>Bacillati</taxon>
        <taxon>Actinomycetota</taxon>
        <taxon>Actinomycetes</taxon>
        <taxon>Propionibacteriales</taxon>
        <taxon>Actinopolymorphaceae</taxon>
        <taxon>Actinopolymorpha</taxon>
    </lineage>
</organism>